<name>A0A1H6L9S1_9GAMM</name>
<keyword evidence="1" id="KW-0472">Membrane</keyword>
<dbReference type="AlphaFoldDB" id="A0A1H6L9S1"/>
<proteinExistence type="predicted"/>
<keyword evidence="1" id="KW-1133">Transmembrane helix</keyword>
<accession>A0A1H6L9S1</accession>
<evidence type="ECO:0000313" key="2">
    <source>
        <dbReference type="EMBL" id="SEH81281.1"/>
    </source>
</evidence>
<feature type="transmembrane region" description="Helical" evidence="1">
    <location>
        <begin position="16"/>
        <end position="34"/>
    </location>
</feature>
<protein>
    <submittedName>
        <fullName evidence="2">Uncharacterized protein</fullName>
    </submittedName>
</protein>
<keyword evidence="1" id="KW-0812">Transmembrane</keyword>
<evidence type="ECO:0000313" key="3">
    <source>
        <dbReference type="Proteomes" id="UP000198988"/>
    </source>
</evidence>
<dbReference type="EMBL" id="CDSC02000231">
    <property type="protein sequence ID" value="SEH81281.1"/>
    <property type="molecule type" value="Genomic_DNA"/>
</dbReference>
<sequence>MYHIFKNIIDMTKSKFLSNLCLVVFPVLITLFKLSSK</sequence>
<dbReference type="Proteomes" id="UP000198988">
    <property type="component" value="Unassembled WGS sequence"/>
</dbReference>
<evidence type="ECO:0000256" key="1">
    <source>
        <dbReference type="SAM" id="Phobius"/>
    </source>
</evidence>
<organism evidence="2 3">
    <name type="scientific">Bathymodiolus azoricus thioautotrophic gill symbiont</name>
    <dbReference type="NCBI Taxonomy" id="235205"/>
    <lineage>
        <taxon>Bacteria</taxon>
        <taxon>Pseudomonadati</taxon>
        <taxon>Pseudomonadota</taxon>
        <taxon>Gammaproteobacteria</taxon>
        <taxon>sulfur-oxidizing symbionts</taxon>
    </lineage>
</organism>
<reference evidence="3" key="1">
    <citation type="submission" date="2016-06" db="EMBL/GenBank/DDBJ databases">
        <authorList>
            <person name="Petersen J."/>
            <person name="Sayavedra L."/>
        </authorList>
    </citation>
    <scope>NUCLEOTIDE SEQUENCE [LARGE SCALE GENOMIC DNA]</scope>
    <source>
        <strain evidence="3">BazSymA</strain>
    </source>
</reference>
<gene>
    <name evidence="2" type="ORF">BAZSYMA_ACONTIG08338_0</name>
</gene>